<evidence type="ECO:0000313" key="2">
    <source>
        <dbReference type="Proteomes" id="UP001249851"/>
    </source>
</evidence>
<dbReference type="EMBL" id="JARQWQ010000042">
    <property type="protein sequence ID" value="KAK2558852.1"/>
    <property type="molecule type" value="Genomic_DNA"/>
</dbReference>
<reference evidence="1" key="2">
    <citation type="journal article" date="2023" name="Science">
        <title>Genomic signatures of disease resistance in endangered staghorn corals.</title>
        <authorList>
            <person name="Vollmer S.V."/>
            <person name="Selwyn J.D."/>
            <person name="Despard B.A."/>
            <person name="Roesel C.L."/>
        </authorList>
    </citation>
    <scope>NUCLEOTIDE SEQUENCE</scope>
    <source>
        <strain evidence="1">K2</strain>
    </source>
</reference>
<sequence length="203" mass="23233">MGKRKYQSVRLVLSMKSYESKQGKKMSISVCNGCKVPKLKNRRKLKRVCRINGFMNVGRRVASSYDNFLIFGANCDESSPVVKKYVRFNGKDSCSSCHNFMTLNKCLSHESDSKKEHQTVLVFDITLDQIAQLSNASREYFNLNALFMYTSVNPTFWTMGHIVPAHCRQTSPDDDKCMFWGDPVMTLIDKSVKEGKVYPKLIN</sequence>
<dbReference type="AlphaFoldDB" id="A0AAD9QCH3"/>
<evidence type="ECO:0000313" key="1">
    <source>
        <dbReference type="EMBL" id="KAK2558852.1"/>
    </source>
</evidence>
<name>A0AAD9QCH3_ACRCE</name>
<dbReference type="Proteomes" id="UP001249851">
    <property type="component" value="Unassembled WGS sequence"/>
</dbReference>
<protein>
    <submittedName>
        <fullName evidence="1">Uncharacterized protein</fullName>
    </submittedName>
</protein>
<reference evidence="1" key="1">
    <citation type="journal article" date="2023" name="G3 (Bethesda)">
        <title>Whole genome assembly and annotation of the endangered Caribbean coral Acropora cervicornis.</title>
        <authorList>
            <person name="Selwyn J.D."/>
            <person name="Vollmer S.V."/>
        </authorList>
    </citation>
    <scope>NUCLEOTIDE SEQUENCE</scope>
    <source>
        <strain evidence="1">K2</strain>
    </source>
</reference>
<organism evidence="1 2">
    <name type="scientific">Acropora cervicornis</name>
    <name type="common">Staghorn coral</name>
    <dbReference type="NCBI Taxonomy" id="6130"/>
    <lineage>
        <taxon>Eukaryota</taxon>
        <taxon>Metazoa</taxon>
        <taxon>Cnidaria</taxon>
        <taxon>Anthozoa</taxon>
        <taxon>Hexacorallia</taxon>
        <taxon>Scleractinia</taxon>
        <taxon>Astrocoeniina</taxon>
        <taxon>Acroporidae</taxon>
        <taxon>Acropora</taxon>
    </lineage>
</organism>
<keyword evidence="2" id="KW-1185">Reference proteome</keyword>
<proteinExistence type="predicted"/>
<gene>
    <name evidence="1" type="ORF">P5673_018463</name>
</gene>
<comment type="caution">
    <text evidence="1">The sequence shown here is derived from an EMBL/GenBank/DDBJ whole genome shotgun (WGS) entry which is preliminary data.</text>
</comment>
<accession>A0AAD9QCH3</accession>